<dbReference type="Pfam" id="PF01436">
    <property type="entry name" value="NHL"/>
    <property type="match status" value="1"/>
</dbReference>
<reference evidence="4" key="1">
    <citation type="submission" date="2016-10" db="EMBL/GenBank/DDBJ databases">
        <authorList>
            <person name="Varghese N."/>
            <person name="Submissions S."/>
        </authorList>
    </citation>
    <scope>NUCLEOTIDE SEQUENCE [LARGE SCALE GENOMIC DNA]</scope>
    <source>
        <strain evidence="4">DSM 25030</strain>
    </source>
</reference>
<dbReference type="STRING" id="1073328.SAMN05216294_1899"/>
<dbReference type="PANTHER" id="PTHR24104:SF25">
    <property type="entry name" value="PROTEIN LIN-41"/>
    <property type="match status" value="1"/>
</dbReference>
<proteinExistence type="predicted"/>
<evidence type="ECO:0000313" key="4">
    <source>
        <dbReference type="Proteomes" id="UP000199592"/>
    </source>
</evidence>
<dbReference type="GO" id="GO:0043161">
    <property type="term" value="P:proteasome-mediated ubiquitin-dependent protein catabolic process"/>
    <property type="evidence" value="ECO:0007669"/>
    <property type="project" value="TreeGrafter"/>
</dbReference>
<dbReference type="GO" id="GO:0000209">
    <property type="term" value="P:protein polyubiquitination"/>
    <property type="evidence" value="ECO:0007669"/>
    <property type="project" value="TreeGrafter"/>
</dbReference>
<dbReference type="PROSITE" id="PS51257">
    <property type="entry name" value="PROKAR_LIPOPROTEIN"/>
    <property type="match status" value="1"/>
</dbReference>
<dbReference type="CDD" id="cd05819">
    <property type="entry name" value="NHL"/>
    <property type="match status" value="1"/>
</dbReference>
<keyword evidence="4" id="KW-1185">Reference proteome</keyword>
<keyword evidence="1" id="KW-0677">Repeat</keyword>
<dbReference type="InterPro" id="IPR050952">
    <property type="entry name" value="TRIM-NHL_E3_ligases"/>
</dbReference>
<dbReference type="AlphaFoldDB" id="A0A1H2R9V7"/>
<dbReference type="InterPro" id="IPR011042">
    <property type="entry name" value="6-blade_b-propeller_TolB-like"/>
</dbReference>
<dbReference type="Proteomes" id="UP000199592">
    <property type="component" value="Unassembled WGS sequence"/>
</dbReference>
<feature type="repeat" description="NHL" evidence="2">
    <location>
        <begin position="150"/>
        <end position="191"/>
    </location>
</feature>
<dbReference type="OrthoDB" id="9782304at2"/>
<protein>
    <submittedName>
        <fullName evidence="3">NHL repeat-containing protein</fullName>
    </submittedName>
</protein>
<dbReference type="SUPFAM" id="SSF101898">
    <property type="entry name" value="NHL repeat"/>
    <property type="match status" value="1"/>
</dbReference>
<dbReference type="GO" id="GO:0061630">
    <property type="term" value="F:ubiquitin protein ligase activity"/>
    <property type="evidence" value="ECO:0007669"/>
    <property type="project" value="TreeGrafter"/>
</dbReference>
<gene>
    <name evidence="3" type="ORF">SAMN04487892_0551</name>
</gene>
<dbReference type="InterPro" id="IPR001258">
    <property type="entry name" value="NHL_repeat"/>
</dbReference>
<organism evidence="3 4">
    <name type="scientific">Flagellimonas zhangzhouensis</name>
    <dbReference type="NCBI Taxonomy" id="1073328"/>
    <lineage>
        <taxon>Bacteria</taxon>
        <taxon>Pseudomonadati</taxon>
        <taxon>Bacteroidota</taxon>
        <taxon>Flavobacteriia</taxon>
        <taxon>Flavobacteriales</taxon>
        <taxon>Flavobacteriaceae</taxon>
        <taxon>Flagellimonas</taxon>
    </lineage>
</organism>
<evidence type="ECO:0000313" key="3">
    <source>
        <dbReference type="EMBL" id="SDW16253.1"/>
    </source>
</evidence>
<name>A0A1H2R9V7_9FLAO</name>
<evidence type="ECO:0000256" key="1">
    <source>
        <dbReference type="ARBA" id="ARBA00022737"/>
    </source>
</evidence>
<accession>A0A1H2R9V7</accession>
<dbReference type="EMBL" id="FNMY01000001">
    <property type="protein sequence ID" value="SDW16253.1"/>
    <property type="molecule type" value="Genomic_DNA"/>
</dbReference>
<dbReference type="RefSeq" id="WP_067036222.1">
    <property type="nucleotide sequence ID" value="NZ_FNKI01000002.1"/>
</dbReference>
<dbReference type="PANTHER" id="PTHR24104">
    <property type="entry name" value="E3 UBIQUITIN-PROTEIN LIGASE NHLRC1-RELATED"/>
    <property type="match status" value="1"/>
</dbReference>
<evidence type="ECO:0000256" key="2">
    <source>
        <dbReference type="PROSITE-ProRule" id="PRU00504"/>
    </source>
</evidence>
<dbReference type="GO" id="GO:0008270">
    <property type="term" value="F:zinc ion binding"/>
    <property type="evidence" value="ECO:0007669"/>
    <property type="project" value="UniProtKB-KW"/>
</dbReference>
<sequence length="273" mass="31519">MNIRPAHIIQVVFLLSLMSSCEQPEKQWQFERKIMLPEKARPLALAKDGDAIWFSDPDYFRLYKIDRDGELLDSITGIQRPMNIHTDNGTLFIPEFLTDTIWQYRDDKRWPLKLSKRPQAPAGVSIYGDTVLVADFYNHRIIVQTPNECFTIGRQGHKDGELYYPIDVKMKDNRIYVADAYNSRIQVFGFDGTHLKTIGGNEKMNVASGIAMGGREFAITDQENGRVLIYNFDGSLRQVLTESIKYPTDVQFDGEYLYSTNFKENAILIWSRK</sequence>
<dbReference type="Gene3D" id="2.120.10.30">
    <property type="entry name" value="TolB, C-terminal domain"/>
    <property type="match status" value="1"/>
</dbReference>
<dbReference type="PROSITE" id="PS51125">
    <property type="entry name" value="NHL"/>
    <property type="match status" value="1"/>
</dbReference>